<keyword evidence="1" id="KW-0808">Transferase</keyword>
<evidence type="ECO:0000313" key="1">
    <source>
        <dbReference type="EMBL" id="SKA98722.1"/>
    </source>
</evidence>
<dbReference type="EMBL" id="FUYH01000031">
    <property type="protein sequence ID" value="SKA98722.1"/>
    <property type="molecule type" value="Genomic_DNA"/>
</dbReference>
<protein>
    <submittedName>
        <fullName evidence="1">RNA-directed DNA polymerase</fullName>
    </submittedName>
</protein>
<keyword evidence="1" id="KW-0548">Nucleotidyltransferase</keyword>
<keyword evidence="1" id="KW-0695">RNA-directed DNA polymerase</keyword>
<evidence type="ECO:0000313" key="2">
    <source>
        <dbReference type="Proteomes" id="UP000190105"/>
    </source>
</evidence>
<proteinExistence type="predicted"/>
<reference evidence="2" key="1">
    <citation type="submission" date="2017-02" db="EMBL/GenBank/DDBJ databases">
        <authorList>
            <person name="Varghese N."/>
            <person name="Submissions S."/>
        </authorList>
    </citation>
    <scope>NUCLEOTIDE SEQUENCE [LARGE SCALE GENOMIC DNA]</scope>
    <source>
        <strain evidence="2">USBA 833</strain>
    </source>
</reference>
<sequence length="87" mass="10792">HMEELDQWIRRRLRMCEWKLWKKVRTRIRNLIKLGMRLYFAKIYANTRKGYWHIANSHILSTTLTNEYFNQLGYKSLISQYSKMHVN</sequence>
<name>A0A1T4YA83_9CLOT</name>
<gene>
    <name evidence="1" type="ORF">SAMN05443428_1311</name>
</gene>
<keyword evidence="2" id="KW-1185">Reference proteome</keyword>
<dbReference type="GO" id="GO:0003964">
    <property type="term" value="F:RNA-directed DNA polymerase activity"/>
    <property type="evidence" value="ECO:0007669"/>
    <property type="project" value="UniProtKB-KW"/>
</dbReference>
<organism evidence="1 2">
    <name type="scientific">Caloramator quimbayensis</name>
    <dbReference type="NCBI Taxonomy" id="1147123"/>
    <lineage>
        <taxon>Bacteria</taxon>
        <taxon>Bacillati</taxon>
        <taxon>Bacillota</taxon>
        <taxon>Clostridia</taxon>
        <taxon>Eubacteriales</taxon>
        <taxon>Clostridiaceae</taxon>
        <taxon>Caloramator</taxon>
    </lineage>
</organism>
<dbReference type="Proteomes" id="UP000190105">
    <property type="component" value="Unassembled WGS sequence"/>
</dbReference>
<feature type="non-terminal residue" evidence="1">
    <location>
        <position position="1"/>
    </location>
</feature>
<accession>A0A1T4YA83</accession>
<dbReference type="AlphaFoldDB" id="A0A1T4YA83"/>